<evidence type="ECO:0000259" key="1">
    <source>
        <dbReference type="Pfam" id="PF01243"/>
    </source>
</evidence>
<dbReference type="Proteomes" id="UP000215509">
    <property type="component" value="Unassembled WGS sequence"/>
</dbReference>
<dbReference type="PANTHER" id="PTHR39336">
    <property type="entry name" value="PYRIDOXAMINE PHOSPHATE OXIDASE FAMILY PROTEIN (AFU_ORTHOLOGUE AFUA_6G11440)"/>
    <property type="match status" value="1"/>
</dbReference>
<keyword evidence="3" id="KW-1185">Reference proteome</keyword>
<dbReference type="OrthoDB" id="115989at2"/>
<organism evidence="2 3">
    <name type="scientific">Paenibacillus rigui</name>
    <dbReference type="NCBI Taxonomy" id="554312"/>
    <lineage>
        <taxon>Bacteria</taxon>
        <taxon>Bacillati</taxon>
        <taxon>Bacillota</taxon>
        <taxon>Bacilli</taxon>
        <taxon>Bacillales</taxon>
        <taxon>Paenibacillaceae</taxon>
        <taxon>Paenibacillus</taxon>
    </lineage>
</organism>
<evidence type="ECO:0000313" key="3">
    <source>
        <dbReference type="Proteomes" id="UP000215509"/>
    </source>
</evidence>
<gene>
    <name evidence="2" type="ORF">CF651_18280</name>
</gene>
<dbReference type="EMBL" id="NMQW01000025">
    <property type="protein sequence ID" value="OXM84855.1"/>
    <property type="molecule type" value="Genomic_DNA"/>
</dbReference>
<accession>A0A229UNI3</accession>
<dbReference type="RefSeq" id="WP_094016303.1">
    <property type="nucleotide sequence ID" value="NZ_NMQW01000025.1"/>
</dbReference>
<sequence>MGKMFSAILPEHEAFIRKQHVFFVGSAPMNEEGHVNISPKGHDVLRILSPTAVAYLDLTGSGNETSAHLEDNGRITFLFMAVEGPPMILRLYGKGRVILPGTEAWEALAPQFELLPGARQIIYADLHAVKTSCGYSVPFFSYEGERETLQKWAAAKGEPALQEYRLEKNTLSMDGQLTTYGQLMKKTET</sequence>
<dbReference type="SUPFAM" id="SSF50475">
    <property type="entry name" value="FMN-binding split barrel"/>
    <property type="match status" value="1"/>
</dbReference>
<feature type="domain" description="Pyridoxamine 5'-phosphate oxidase N-terminal" evidence="1">
    <location>
        <begin position="10"/>
        <end position="121"/>
    </location>
</feature>
<evidence type="ECO:0000313" key="2">
    <source>
        <dbReference type="EMBL" id="OXM84855.1"/>
    </source>
</evidence>
<name>A0A229UNI3_9BACL</name>
<dbReference type="AlphaFoldDB" id="A0A229UNI3"/>
<dbReference type="Pfam" id="PF01243">
    <property type="entry name" value="PNPOx_N"/>
    <property type="match status" value="1"/>
</dbReference>
<dbReference type="InterPro" id="IPR011576">
    <property type="entry name" value="Pyridox_Oxase_N"/>
</dbReference>
<reference evidence="2 3" key="1">
    <citation type="submission" date="2017-07" db="EMBL/GenBank/DDBJ databases">
        <title>Genome sequencing and assembly of Paenibacillus rigui.</title>
        <authorList>
            <person name="Mayilraj S."/>
        </authorList>
    </citation>
    <scope>NUCLEOTIDE SEQUENCE [LARGE SCALE GENOMIC DNA]</scope>
    <source>
        <strain evidence="2 3">JCM 16352</strain>
    </source>
</reference>
<comment type="caution">
    <text evidence="2">The sequence shown here is derived from an EMBL/GenBank/DDBJ whole genome shotgun (WGS) entry which is preliminary data.</text>
</comment>
<dbReference type="InterPro" id="IPR012349">
    <property type="entry name" value="Split_barrel_FMN-bd"/>
</dbReference>
<dbReference type="Gene3D" id="2.30.110.10">
    <property type="entry name" value="Electron Transport, Fmn-binding Protein, Chain A"/>
    <property type="match status" value="1"/>
</dbReference>
<dbReference type="PANTHER" id="PTHR39336:SF1">
    <property type="entry name" value="PYRIDOXAMINE PHOSPHATE OXIDASE FAMILY PROTEIN (AFU_ORTHOLOGUE AFUA_6G11440)"/>
    <property type="match status" value="1"/>
</dbReference>
<protein>
    <submittedName>
        <fullName evidence="2">Pyridoxamine 5'-phosphate oxidase</fullName>
    </submittedName>
</protein>
<proteinExistence type="predicted"/>